<evidence type="ECO:0000313" key="6">
    <source>
        <dbReference type="EMBL" id="OGC13304.1"/>
    </source>
</evidence>
<dbReference type="Gene3D" id="3.20.20.70">
    <property type="entry name" value="Aldolase class I"/>
    <property type="match status" value="1"/>
</dbReference>
<evidence type="ECO:0000256" key="1">
    <source>
        <dbReference type="ARBA" id="ARBA00022691"/>
    </source>
</evidence>
<keyword evidence="2" id="KW-0479">Metal-binding</keyword>
<accession>A0A1F4RYQ3</accession>
<protein>
    <recommendedName>
        <fullName evidence="5">Radical SAM core domain-containing protein</fullName>
    </recommendedName>
</protein>
<dbReference type="InterPro" id="IPR058240">
    <property type="entry name" value="rSAM_sf"/>
</dbReference>
<gene>
    <name evidence="6" type="ORF">A2290_08225</name>
</gene>
<dbReference type="Pfam" id="PF04055">
    <property type="entry name" value="Radical_SAM"/>
    <property type="match status" value="1"/>
</dbReference>
<dbReference type="InterPro" id="IPR007197">
    <property type="entry name" value="rSAM"/>
</dbReference>
<dbReference type="PANTHER" id="PTHR11228:SF7">
    <property type="entry name" value="PQQA PEPTIDE CYCLASE"/>
    <property type="match status" value="1"/>
</dbReference>
<dbReference type="GO" id="GO:0003824">
    <property type="term" value="F:catalytic activity"/>
    <property type="evidence" value="ECO:0007669"/>
    <property type="project" value="InterPro"/>
</dbReference>
<evidence type="ECO:0000256" key="4">
    <source>
        <dbReference type="ARBA" id="ARBA00023014"/>
    </source>
</evidence>
<dbReference type="AlphaFoldDB" id="A0A1F4RYQ3"/>
<feature type="domain" description="Radical SAM core" evidence="5">
    <location>
        <begin position="20"/>
        <end position="117"/>
    </location>
</feature>
<keyword evidence="4" id="KW-0411">Iron-sulfur</keyword>
<keyword evidence="1" id="KW-0949">S-adenosyl-L-methionine</keyword>
<dbReference type="GO" id="GO:0051536">
    <property type="term" value="F:iron-sulfur cluster binding"/>
    <property type="evidence" value="ECO:0007669"/>
    <property type="project" value="UniProtKB-KW"/>
</dbReference>
<evidence type="ECO:0000256" key="2">
    <source>
        <dbReference type="ARBA" id="ARBA00022723"/>
    </source>
</evidence>
<proteinExistence type="predicted"/>
<dbReference type="GO" id="GO:0046872">
    <property type="term" value="F:metal ion binding"/>
    <property type="evidence" value="ECO:0007669"/>
    <property type="project" value="UniProtKB-KW"/>
</dbReference>
<keyword evidence="3" id="KW-0408">Iron</keyword>
<reference evidence="6 7" key="1">
    <citation type="journal article" date="2016" name="Nat. Commun.">
        <title>Thousands of microbial genomes shed light on interconnected biogeochemical processes in an aquifer system.</title>
        <authorList>
            <person name="Anantharaman K."/>
            <person name="Brown C.T."/>
            <person name="Hug L.A."/>
            <person name="Sharon I."/>
            <person name="Castelle C.J."/>
            <person name="Probst A.J."/>
            <person name="Thomas B.C."/>
            <person name="Singh A."/>
            <person name="Wilkins M.J."/>
            <person name="Karaoz U."/>
            <person name="Brodie E.L."/>
            <person name="Williams K.H."/>
            <person name="Hubbard S.S."/>
            <person name="Banfield J.F."/>
        </authorList>
    </citation>
    <scope>NUCLEOTIDE SEQUENCE [LARGE SCALE GENOMIC DNA]</scope>
</reference>
<evidence type="ECO:0000313" key="7">
    <source>
        <dbReference type="Proteomes" id="UP000177905"/>
    </source>
</evidence>
<dbReference type="InterPro" id="IPR050377">
    <property type="entry name" value="Radical_SAM_PqqE_MftC-like"/>
</dbReference>
<dbReference type="SUPFAM" id="SSF102114">
    <property type="entry name" value="Radical SAM enzymes"/>
    <property type="match status" value="1"/>
</dbReference>
<dbReference type="EMBL" id="MEUA01000059">
    <property type="protein sequence ID" value="OGC13304.1"/>
    <property type="molecule type" value="Genomic_DNA"/>
</dbReference>
<comment type="caution">
    <text evidence="6">The sequence shown here is derived from an EMBL/GenBank/DDBJ whole genome shotgun (WGS) entry which is preliminary data.</text>
</comment>
<evidence type="ECO:0000259" key="5">
    <source>
        <dbReference type="Pfam" id="PF04055"/>
    </source>
</evidence>
<dbReference type="PANTHER" id="PTHR11228">
    <property type="entry name" value="RADICAL SAM DOMAIN PROTEIN"/>
    <property type="match status" value="1"/>
</dbReference>
<dbReference type="InterPro" id="IPR013785">
    <property type="entry name" value="Aldolase_TIM"/>
</dbReference>
<dbReference type="Proteomes" id="UP000177905">
    <property type="component" value="Unassembled WGS sequence"/>
</dbReference>
<evidence type="ECO:0000256" key="3">
    <source>
        <dbReference type="ARBA" id="ARBA00023004"/>
    </source>
</evidence>
<sequence>MWEDAALQKIEESPLDTHFENLKIARLNGGEILEVLGGEPFLYRELPQFLKKAKSLGFKINLYTNGILYAENAKKTSGLADNFFFFIDYPTPEEHNNSRGIECFNEVIDGIKYALQSNENPAIYFNFTRDSVRFLPEMWELSQILNVRLHVHPVYDHRGLIGFEEETYQHVKYYFKKANVFVNLAELEFSKRHGNNPSWPRCMAKEATITFLPDGEQASPCFYNRKGRQGREVVCSGCTRAPYMLPSFARGFDRYRLLDYYSKWFQNRKEKDL</sequence>
<name>A0A1F4RYQ3_UNCSA</name>
<organism evidence="6 7">
    <name type="scientific">candidate division WOR-1 bacterium RIFOXYB2_FULL_36_35</name>
    <dbReference type="NCBI Taxonomy" id="1802578"/>
    <lineage>
        <taxon>Bacteria</taxon>
        <taxon>Bacillati</taxon>
        <taxon>Saganbacteria</taxon>
    </lineage>
</organism>